<evidence type="ECO:0000313" key="6">
    <source>
        <dbReference type="Proteomes" id="UP000256485"/>
    </source>
</evidence>
<dbReference type="Proteomes" id="UP000256485">
    <property type="component" value="Unassembled WGS sequence"/>
</dbReference>
<protein>
    <submittedName>
        <fullName evidence="5">1-acyl-sn-glycerol-3-phosphate acyltransferase</fullName>
    </submittedName>
</protein>
<feature type="region of interest" description="Disordered" evidence="3">
    <location>
        <begin position="227"/>
        <end position="254"/>
    </location>
</feature>
<evidence type="ECO:0000313" key="5">
    <source>
        <dbReference type="EMBL" id="REF38049.1"/>
    </source>
</evidence>
<feature type="domain" description="Phospholipid/glycerol acyltransferase" evidence="4">
    <location>
        <begin position="52"/>
        <end position="162"/>
    </location>
</feature>
<reference evidence="5 6" key="1">
    <citation type="submission" date="2018-08" db="EMBL/GenBank/DDBJ databases">
        <title>Sequencing the genomes of 1000 actinobacteria strains.</title>
        <authorList>
            <person name="Klenk H.-P."/>
        </authorList>
    </citation>
    <scope>NUCLEOTIDE SEQUENCE [LARGE SCALE GENOMIC DNA]</scope>
    <source>
        <strain evidence="5 6">DSM 22891</strain>
    </source>
</reference>
<dbReference type="InterPro" id="IPR002123">
    <property type="entry name" value="Plipid/glycerol_acylTrfase"/>
</dbReference>
<dbReference type="GO" id="GO:0005886">
    <property type="term" value="C:plasma membrane"/>
    <property type="evidence" value="ECO:0007669"/>
    <property type="project" value="TreeGrafter"/>
</dbReference>
<dbReference type="PANTHER" id="PTHR10434">
    <property type="entry name" value="1-ACYL-SN-GLYCEROL-3-PHOSPHATE ACYLTRANSFERASE"/>
    <property type="match status" value="1"/>
</dbReference>
<gene>
    <name evidence="5" type="ORF">DFJ64_3518</name>
</gene>
<dbReference type="SMART" id="SM00563">
    <property type="entry name" value="PlsC"/>
    <property type="match status" value="1"/>
</dbReference>
<name>A0A3D9V983_THECX</name>
<sequence>MTGMVVQPYWRAEDGPSRRVLRLVRPFGSRVVRTTWKVRVHDAHHVPESGPVILAANHVGFLDGPLVWAAVRRPVHALVKQEMFRGVVGRALRAIGQIPVDRQAVDIAAVKACLAVLERGDVLAIYPEGTRGAGDFSRIKPGVAYLALCTGAPIVPVACLGTRQPGRPVGSVPRPRTRLDVVFGPPVRLDLTPWPRRQAVVREQARWLQKWLMAHVGYACEKTGQALPGPVSRGGPGPGPTVASDAGQHTKDVS</sequence>
<organism evidence="5 6">
    <name type="scientific">Thermasporomyces composti</name>
    <dbReference type="NCBI Taxonomy" id="696763"/>
    <lineage>
        <taxon>Bacteria</taxon>
        <taxon>Bacillati</taxon>
        <taxon>Actinomycetota</taxon>
        <taxon>Actinomycetes</taxon>
        <taxon>Propionibacteriales</taxon>
        <taxon>Nocardioidaceae</taxon>
        <taxon>Thermasporomyces</taxon>
    </lineage>
</organism>
<accession>A0A3D9V983</accession>
<proteinExistence type="predicted"/>
<dbReference type="CDD" id="cd07989">
    <property type="entry name" value="LPLAT_AGPAT-like"/>
    <property type="match status" value="1"/>
</dbReference>
<evidence type="ECO:0000256" key="2">
    <source>
        <dbReference type="ARBA" id="ARBA00023315"/>
    </source>
</evidence>
<keyword evidence="2 5" id="KW-0012">Acyltransferase</keyword>
<comment type="caution">
    <text evidence="5">The sequence shown here is derived from an EMBL/GenBank/DDBJ whole genome shotgun (WGS) entry which is preliminary data.</text>
</comment>
<keyword evidence="1 5" id="KW-0808">Transferase</keyword>
<evidence type="ECO:0000259" key="4">
    <source>
        <dbReference type="SMART" id="SM00563"/>
    </source>
</evidence>
<dbReference type="AlphaFoldDB" id="A0A3D9V983"/>
<dbReference type="EMBL" id="QTUC01000001">
    <property type="protein sequence ID" value="REF38049.1"/>
    <property type="molecule type" value="Genomic_DNA"/>
</dbReference>
<dbReference type="GO" id="GO:0006654">
    <property type="term" value="P:phosphatidic acid biosynthetic process"/>
    <property type="evidence" value="ECO:0007669"/>
    <property type="project" value="TreeGrafter"/>
</dbReference>
<keyword evidence="6" id="KW-1185">Reference proteome</keyword>
<dbReference type="SUPFAM" id="SSF69593">
    <property type="entry name" value="Glycerol-3-phosphate (1)-acyltransferase"/>
    <property type="match status" value="1"/>
</dbReference>
<dbReference type="OrthoDB" id="9808424at2"/>
<dbReference type="GO" id="GO:0003841">
    <property type="term" value="F:1-acylglycerol-3-phosphate O-acyltransferase activity"/>
    <property type="evidence" value="ECO:0007669"/>
    <property type="project" value="TreeGrafter"/>
</dbReference>
<dbReference type="PANTHER" id="PTHR10434:SF11">
    <property type="entry name" value="1-ACYL-SN-GLYCEROL-3-PHOSPHATE ACYLTRANSFERASE"/>
    <property type="match status" value="1"/>
</dbReference>
<evidence type="ECO:0000256" key="3">
    <source>
        <dbReference type="SAM" id="MobiDB-lite"/>
    </source>
</evidence>
<evidence type="ECO:0000256" key="1">
    <source>
        <dbReference type="ARBA" id="ARBA00022679"/>
    </source>
</evidence>
<dbReference type="Pfam" id="PF01553">
    <property type="entry name" value="Acyltransferase"/>
    <property type="match status" value="1"/>
</dbReference>